<gene>
    <name evidence="3" type="ORF">MNEG_2230</name>
</gene>
<protein>
    <recommendedName>
        <fullName evidence="5">Cell division topological specificity factor</fullName>
    </recommendedName>
</protein>
<dbReference type="Pfam" id="PF03776">
    <property type="entry name" value="MinE"/>
    <property type="match status" value="1"/>
</dbReference>
<evidence type="ECO:0008006" key="5">
    <source>
        <dbReference type="Google" id="ProtNLM"/>
    </source>
</evidence>
<evidence type="ECO:0000256" key="1">
    <source>
        <dbReference type="ARBA" id="ARBA00008168"/>
    </source>
</evidence>
<dbReference type="Gene3D" id="3.30.1070.10">
    <property type="entry name" value="Cell division topological specificity factor MinE"/>
    <property type="match status" value="1"/>
</dbReference>
<evidence type="ECO:0000313" key="4">
    <source>
        <dbReference type="Proteomes" id="UP000054498"/>
    </source>
</evidence>
<feature type="region of interest" description="Disordered" evidence="2">
    <location>
        <begin position="46"/>
        <end position="95"/>
    </location>
</feature>
<feature type="region of interest" description="Disordered" evidence="2">
    <location>
        <begin position="1"/>
        <end position="24"/>
    </location>
</feature>
<keyword evidence="4" id="KW-1185">Reference proteome</keyword>
<evidence type="ECO:0000256" key="2">
    <source>
        <dbReference type="SAM" id="MobiDB-lite"/>
    </source>
</evidence>
<feature type="compositionally biased region" description="Low complexity" evidence="2">
    <location>
        <begin position="68"/>
        <end position="80"/>
    </location>
</feature>
<organism evidence="3 4">
    <name type="scientific">Monoraphidium neglectum</name>
    <dbReference type="NCBI Taxonomy" id="145388"/>
    <lineage>
        <taxon>Eukaryota</taxon>
        <taxon>Viridiplantae</taxon>
        <taxon>Chlorophyta</taxon>
        <taxon>core chlorophytes</taxon>
        <taxon>Chlorophyceae</taxon>
        <taxon>CS clade</taxon>
        <taxon>Sphaeropleales</taxon>
        <taxon>Selenastraceae</taxon>
        <taxon>Monoraphidium</taxon>
    </lineage>
</organism>
<dbReference type="KEGG" id="mng:MNEG_2230"/>
<evidence type="ECO:0000313" key="3">
    <source>
        <dbReference type="EMBL" id="KIZ05726.1"/>
    </source>
</evidence>
<sequence length="259" mass="27573">MVPDRPKWEARGASNGRAVLRTNNGYRSTSAAPMLLGGRHLLAISSSGGGSSSAGASSSLPRPPRNTAAHAAPVRAPAAAHSERRERTLRSGDVTATSSALATSLSYKIRPDGKATVEGAGSAGPVRDFLGKLQLAWQIFFPDKPPELTPKDGAKQRLRMILVADRCGMSPSGLAEMKKNILSALEEFVDIESESQIDVSVSVEPDVGTIYCVAVPVKRVKPEAQMGFEDEVSVDGMRVVEWDPQDKESDPSSRFPMGC</sequence>
<dbReference type="RefSeq" id="XP_013904745.1">
    <property type="nucleotide sequence ID" value="XM_014049291.1"/>
</dbReference>
<dbReference type="STRING" id="145388.A0A0D2NM65"/>
<dbReference type="AlphaFoldDB" id="A0A0D2NM65"/>
<comment type="similarity">
    <text evidence="1">Belongs to the MinE family.</text>
</comment>
<feature type="compositionally biased region" description="Basic and acidic residues" evidence="2">
    <location>
        <begin position="81"/>
        <end position="90"/>
    </location>
</feature>
<feature type="compositionally biased region" description="Basic and acidic residues" evidence="2">
    <location>
        <begin position="1"/>
        <end position="10"/>
    </location>
</feature>
<name>A0A0D2NM65_9CHLO</name>
<dbReference type="EMBL" id="KK100464">
    <property type="protein sequence ID" value="KIZ05726.1"/>
    <property type="molecule type" value="Genomic_DNA"/>
</dbReference>
<accession>A0A0D2NM65</accession>
<reference evidence="3 4" key="1">
    <citation type="journal article" date="2013" name="BMC Genomics">
        <title>Reconstruction of the lipid metabolism for the microalga Monoraphidium neglectum from its genome sequence reveals characteristics suitable for biofuel production.</title>
        <authorList>
            <person name="Bogen C."/>
            <person name="Al-Dilaimi A."/>
            <person name="Albersmeier A."/>
            <person name="Wichmann J."/>
            <person name="Grundmann M."/>
            <person name="Rupp O."/>
            <person name="Lauersen K.J."/>
            <person name="Blifernez-Klassen O."/>
            <person name="Kalinowski J."/>
            <person name="Goesmann A."/>
            <person name="Mussgnug J.H."/>
            <person name="Kruse O."/>
        </authorList>
    </citation>
    <scope>NUCLEOTIDE SEQUENCE [LARGE SCALE GENOMIC DNA]</scope>
    <source>
        <strain evidence="3 4">SAG 48.87</strain>
    </source>
</reference>
<dbReference type="GeneID" id="25735108"/>
<dbReference type="InterPro" id="IPR036707">
    <property type="entry name" value="MinE_sf"/>
</dbReference>
<dbReference type="OrthoDB" id="1606438at2759"/>
<dbReference type="GO" id="GO:0051301">
    <property type="term" value="P:cell division"/>
    <property type="evidence" value="ECO:0007669"/>
    <property type="project" value="InterPro"/>
</dbReference>
<proteinExistence type="inferred from homology"/>
<dbReference type="Proteomes" id="UP000054498">
    <property type="component" value="Unassembled WGS sequence"/>
</dbReference>
<dbReference type="InterPro" id="IPR005527">
    <property type="entry name" value="MinE"/>
</dbReference>